<dbReference type="PANTHER" id="PTHR31616">
    <property type="entry name" value="TREHALASE"/>
    <property type="match status" value="1"/>
</dbReference>
<dbReference type="SUPFAM" id="SSF56300">
    <property type="entry name" value="Metallo-dependent phosphatases"/>
    <property type="match status" value="1"/>
</dbReference>
<protein>
    <recommendedName>
        <fullName evidence="3">glucan 1,4-alpha-glucosidase</fullName>
        <ecNumber evidence="3">3.2.1.3</ecNumber>
    </recommendedName>
    <alternativeName>
        <fullName evidence="11">1,4-alpha-D-glucan glucohydrolase</fullName>
    </alternativeName>
    <alternativeName>
        <fullName evidence="10">Glucan 1,4-alpha-glucosidase</fullName>
    </alternativeName>
</protein>
<gene>
    <name evidence="14" type="ORF">E8E12_005996</name>
</gene>
<evidence type="ECO:0000256" key="4">
    <source>
        <dbReference type="ARBA" id="ARBA00022729"/>
    </source>
</evidence>
<organism evidence="14 15">
    <name type="scientific">Didymella heteroderae</name>
    <dbReference type="NCBI Taxonomy" id="1769908"/>
    <lineage>
        <taxon>Eukaryota</taxon>
        <taxon>Fungi</taxon>
        <taxon>Dikarya</taxon>
        <taxon>Ascomycota</taxon>
        <taxon>Pezizomycotina</taxon>
        <taxon>Dothideomycetes</taxon>
        <taxon>Pleosporomycetidae</taxon>
        <taxon>Pleosporales</taxon>
        <taxon>Pleosporineae</taxon>
        <taxon>Didymellaceae</taxon>
        <taxon>Didymella</taxon>
    </lineage>
</organism>
<dbReference type="InterPro" id="IPR011613">
    <property type="entry name" value="GH15-like"/>
</dbReference>
<keyword evidence="7" id="KW-0119">Carbohydrate metabolism</keyword>
<keyword evidence="8" id="KW-0326">Glycosidase</keyword>
<keyword evidence="15" id="KW-1185">Reference proteome</keyword>
<dbReference type="Pfam" id="PF00686">
    <property type="entry name" value="CBM_20"/>
    <property type="match status" value="1"/>
</dbReference>
<dbReference type="GO" id="GO:0004339">
    <property type="term" value="F:glucan 1,4-alpha-glucosidase activity"/>
    <property type="evidence" value="ECO:0007669"/>
    <property type="project" value="UniProtKB-EC"/>
</dbReference>
<dbReference type="InterPro" id="IPR013783">
    <property type="entry name" value="Ig-like_fold"/>
</dbReference>
<proteinExistence type="inferred from homology"/>
<dbReference type="EC" id="3.2.1.3" evidence="3"/>
<evidence type="ECO:0000256" key="5">
    <source>
        <dbReference type="ARBA" id="ARBA00022801"/>
    </source>
</evidence>
<dbReference type="InterPro" id="IPR012341">
    <property type="entry name" value="6hp_glycosidase-like_sf"/>
</dbReference>
<keyword evidence="6" id="KW-0325">Glycoprotein</keyword>
<comment type="catalytic activity">
    <reaction evidence="1">
        <text>Hydrolysis of terminal (1-&gt;4)-linked alpha-D-glucose residues successively from non-reducing ends of the chains with release of beta-D-glucose.</text>
        <dbReference type="EC" id="3.2.1.3"/>
    </reaction>
</comment>
<evidence type="ECO:0000256" key="11">
    <source>
        <dbReference type="ARBA" id="ARBA00033473"/>
    </source>
</evidence>
<keyword evidence="9" id="KW-0624">Polysaccharide degradation</keyword>
<dbReference type="Proteomes" id="UP000758155">
    <property type="component" value="Unassembled WGS sequence"/>
</dbReference>
<dbReference type="SMART" id="SM01065">
    <property type="entry name" value="CBM_2"/>
    <property type="match status" value="1"/>
</dbReference>
<sequence length="1193" mass="128996">MLFTSILRALPAALLFSGTQATPLDLESRQASIDAFITAQTTVSINGVLANIGGGSKAPGVPAGIVVASPSRSDPDYWYTWTRDAALTYKALIERLVHGDTSLRQKVDDYVSSQAKLQGVTNPSGGPTTGGLGEPKFNVDMTQFTGAWGRPQRDGPPLRATALSIYANWLADNGNKTYAVNTVWPVIAKDLAYAVQYWNQTGFDLWEEVNGSSFFTLAATHRALAEGAALATKLGQTCTGCASAAPQVLCFAQNFWTGSYIDSNINVNDGRTGKDANSLISSIHTFDPNSKCTDATFQPCSSRALANHKAVTDSFRSVYAINKGIAQGKAVAVGRYSEDVYYNGNPWYLTTLAAAEQLYSALYQWNKIGSITVDSVSLAFFKDLVPSVTAGTYAKGSATYTSITSAVKTYADGYIAIIQKYTPSNGGLAEQFDKNTGSPLSAVDLTWSYAAFLTATERRAGVVSPSWGESSNNVPPSSCTGTPACNAKITFNVRATTSFGDNIFVTGQLTQLGNWDPNSAKALSASKYTSSDPLWTASIDLPASTVFEYKYIRKTSAGAVPALYDAVLNITYPANLTNPFTIPQNDDDPVFFPPALANLSESQTRIFLEGIISQISGVIEGSNVNGNCSKCIAALSIARSAAVLVPDALPEAMVALCKKYKFHNNETCEEDFEASTFGSVWVQVLRYADVGGWDGRQICNSLSSNFCPRPYTLPTNTIGLFPKPKPCNATVPKASGKRVKVLHMSDFHLDPRFAVGSEANCTSSLCCRANNNNTALPIGQISLPANPYGNYKCDSPYDLGLAALQSVGPLTGASESDPLGWTVYTGDLVSHEGQNELSRLYVEYAEDSVYGMFKTYVTGPVFAALGNHDSNPKAIDSPHNLPGPLGQQQSWNYDHVAGLWRNNGWISKAQADEARLHYGGYSIKNHYGLRVITFNTDFWYRSNFLTFINTTQPDNSGMFSWMIDELQAAEDSGERVWIVGHVLSGWDGSNPLPNPTDLFYQIIDRYSPHVVANIFFGHTHEDQVMIYYANNGTNQSAGTALNTGWIGPSVTPLKNLNSGFRLYEVDTGDFNIYDAWTFISPVNSYPNLTSTGPTFSLEYSTREAYGSAADWSASDPLNATFWHRVTEAMEHNRTLVSLFNTYQGKSSIQSPNCTSDACAAAKVCYMRSGSVALGQSCPQGFGLAQSSYTGKNF</sequence>
<feature type="chain" id="PRO_5040474877" description="glucan 1,4-alpha-glucosidase" evidence="12">
    <location>
        <begin position="22"/>
        <end position="1193"/>
    </location>
</feature>
<dbReference type="Pfam" id="PF00149">
    <property type="entry name" value="Metallophos"/>
    <property type="match status" value="1"/>
</dbReference>
<evidence type="ECO:0000256" key="9">
    <source>
        <dbReference type="ARBA" id="ARBA00023326"/>
    </source>
</evidence>
<dbReference type="PROSITE" id="PS00820">
    <property type="entry name" value="GLUCOAMYLASE"/>
    <property type="match status" value="1"/>
</dbReference>
<dbReference type="GO" id="GO:0000272">
    <property type="term" value="P:polysaccharide catabolic process"/>
    <property type="evidence" value="ECO:0007669"/>
    <property type="project" value="UniProtKB-KW"/>
</dbReference>
<dbReference type="InterPro" id="IPR000165">
    <property type="entry name" value="Glucoamylase"/>
</dbReference>
<dbReference type="SUPFAM" id="SSF49452">
    <property type="entry name" value="Starch-binding domain-like"/>
    <property type="match status" value="1"/>
</dbReference>
<dbReference type="PROSITE" id="PS51166">
    <property type="entry name" value="CBM20"/>
    <property type="match status" value="1"/>
</dbReference>
<evidence type="ECO:0000256" key="3">
    <source>
        <dbReference type="ARBA" id="ARBA00012593"/>
    </source>
</evidence>
<dbReference type="CDD" id="cd00842">
    <property type="entry name" value="MPP_ASMase"/>
    <property type="match status" value="1"/>
</dbReference>
<dbReference type="InterPro" id="IPR046966">
    <property type="entry name" value="Glucoamylase_active_site"/>
</dbReference>
<evidence type="ECO:0000256" key="10">
    <source>
        <dbReference type="ARBA" id="ARBA00033442"/>
    </source>
</evidence>
<evidence type="ECO:0000256" key="6">
    <source>
        <dbReference type="ARBA" id="ARBA00023180"/>
    </source>
</evidence>
<evidence type="ECO:0000256" key="8">
    <source>
        <dbReference type="ARBA" id="ARBA00023295"/>
    </source>
</evidence>
<dbReference type="SUPFAM" id="SSF48208">
    <property type="entry name" value="Six-hairpin glycosidases"/>
    <property type="match status" value="1"/>
</dbReference>
<accession>A0A9P4WUZ3</accession>
<evidence type="ECO:0000256" key="12">
    <source>
        <dbReference type="SAM" id="SignalP"/>
    </source>
</evidence>
<dbReference type="InterPro" id="IPR002044">
    <property type="entry name" value="CBM20"/>
</dbReference>
<evidence type="ECO:0000313" key="15">
    <source>
        <dbReference type="Proteomes" id="UP000758155"/>
    </source>
</evidence>
<dbReference type="InterPro" id="IPR008928">
    <property type="entry name" value="6-hairpin_glycosidase_sf"/>
</dbReference>
<evidence type="ECO:0000256" key="1">
    <source>
        <dbReference type="ARBA" id="ARBA00001863"/>
    </source>
</evidence>
<dbReference type="Gene3D" id="3.60.21.10">
    <property type="match status" value="1"/>
</dbReference>
<dbReference type="InterPro" id="IPR004843">
    <property type="entry name" value="Calcineurin-like_PHP"/>
</dbReference>
<dbReference type="EMBL" id="SWKV01000017">
    <property type="protein sequence ID" value="KAF3042134.1"/>
    <property type="molecule type" value="Genomic_DNA"/>
</dbReference>
<dbReference type="GO" id="GO:2001070">
    <property type="term" value="F:starch binding"/>
    <property type="evidence" value="ECO:0007669"/>
    <property type="project" value="InterPro"/>
</dbReference>
<dbReference type="PRINTS" id="PR00736">
    <property type="entry name" value="GLHYDRLASE15"/>
</dbReference>
<dbReference type="Pfam" id="PF00723">
    <property type="entry name" value="Glyco_hydro_15"/>
    <property type="match status" value="1"/>
</dbReference>
<dbReference type="OrthoDB" id="282973at2759"/>
<dbReference type="InterPro" id="IPR029052">
    <property type="entry name" value="Metallo-depent_PP-like"/>
</dbReference>
<evidence type="ECO:0000313" key="14">
    <source>
        <dbReference type="EMBL" id="KAF3042134.1"/>
    </source>
</evidence>
<dbReference type="InterPro" id="IPR013784">
    <property type="entry name" value="Carb-bd-like_fold"/>
</dbReference>
<keyword evidence="4 12" id="KW-0732">Signal</keyword>
<dbReference type="FunFam" id="1.50.10.10:FF:000018">
    <property type="entry name" value="Glucoamylase"/>
    <property type="match status" value="1"/>
</dbReference>
<dbReference type="Gene3D" id="1.50.10.10">
    <property type="match status" value="1"/>
</dbReference>
<dbReference type="GO" id="GO:0000324">
    <property type="term" value="C:fungal-type vacuole"/>
    <property type="evidence" value="ECO:0007669"/>
    <property type="project" value="TreeGrafter"/>
</dbReference>
<evidence type="ECO:0000256" key="2">
    <source>
        <dbReference type="ARBA" id="ARBA00006188"/>
    </source>
</evidence>
<feature type="domain" description="CBM20" evidence="13">
    <location>
        <begin position="481"/>
        <end position="593"/>
    </location>
</feature>
<dbReference type="AlphaFoldDB" id="A0A9P4WUZ3"/>
<comment type="similarity">
    <text evidence="2">Belongs to the glycosyl hydrolase 15 family.</text>
</comment>
<dbReference type="Gene3D" id="2.60.40.10">
    <property type="entry name" value="Immunoglobulins"/>
    <property type="match status" value="1"/>
</dbReference>
<dbReference type="PANTHER" id="PTHR31616:SF12">
    <property type="entry name" value="GLUCOAMYLASE"/>
    <property type="match status" value="1"/>
</dbReference>
<keyword evidence="5" id="KW-0378">Hydrolase</keyword>
<reference evidence="14" key="1">
    <citation type="submission" date="2019-04" db="EMBL/GenBank/DDBJ databases">
        <title>Sequencing of skin fungus with MAO and IRED activity.</title>
        <authorList>
            <person name="Marsaioli A.J."/>
            <person name="Bonatto J.M.C."/>
            <person name="Reis Junior O."/>
        </authorList>
    </citation>
    <scope>NUCLEOTIDE SEQUENCE</scope>
    <source>
        <strain evidence="14">28M1</strain>
    </source>
</reference>
<evidence type="ECO:0000259" key="13">
    <source>
        <dbReference type="PROSITE" id="PS51166"/>
    </source>
</evidence>
<name>A0A9P4WUZ3_9PLEO</name>
<feature type="signal peptide" evidence="12">
    <location>
        <begin position="1"/>
        <end position="21"/>
    </location>
</feature>
<comment type="caution">
    <text evidence="14">The sequence shown here is derived from an EMBL/GenBank/DDBJ whole genome shotgun (WGS) entry which is preliminary data.</text>
</comment>
<evidence type="ECO:0000256" key="7">
    <source>
        <dbReference type="ARBA" id="ARBA00023277"/>
    </source>
</evidence>
<dbReference type="InterPro" id="IPR041805">
    <property type="entry name" value="ASMase/PPN1_MPP"/>
</dbReference>